<evidence type="ECO:0000256" key="4">
    <source>
        <dbReference type="ARBA" id="ARBA00022670"/>
    </source>
</evidence>
<keyword evidence="9 12" id="KW-1133">Transmembrane helix</keyword>
<evidence type="ECO:0000256" key="12">
    <source>
        <dbReference type="HAMAP-Rule" id="MF_00188"/>
    </source>
</evidence>
<evidence type="ECO:0000256" key="1">
    <source>
        <dbReference type="ARBA" id="ARBA00004651"/>
    </source>
</evidence>
<organism evidence="14 15">
    <name type="scientific">Oceanidesulfovibrio marinus</name>
    <dbReference type="NCBI Taxonomy" id="370038"/>
    <lineage>
        <taxon>Bacteria</taxon>
        <taxon>Pseudomonadati</taxon>
        <taxon>Thermodesulfobacteriota</taxon>
        <taxon>Desulfovibrionia</taxon>
        <taxon>Desulfovibrionales</taxon>
        <taxon>Desulfovibrionaceae</taxon>
        <taxon>Oceanidesulfovibrio</taxon>
    </lineage>
</organism>
<keyword evidence="10 12" id="KW-0482">Metalloprotease</keyword>
<dbReference type="PANTHER" id="PTHR43221:SF1">
    <property type="entry name" value="PROTEASE HTPX"/>
    <property type="match status" value="1"/>
</dbReference>
<keyword evidence="5 12" id="KW-0812">Transmembrane</keyword>
<keyword evidence="7 12" id="KW-0378">Hydrolase</keyword>
<dbReference type="GO" id="GO:0006508">
    <property type="term" value="P:proteolysis"/>
    <property type="evidence" value="ECO:0007669"/>
    <property type="project" value="UniProtKB-KW"/>
</dbReference>
<evidence type="ECO:0000256" key="8">
    <source>
        <dbReference type="ARBA" id="ARBA00022833"/>
    </source>
</evidence>
<gene>
    <name evidence="12" type="primary">htpX</name>
    <name evidence="14" type="ORF">DQK91_00800</name>
</gene>
<dbReference type="GO" id="GO:0005886">
    <property type="term" value="C:plasma membrane"/>
    <property type="evidence" value="ECO:0007669"/>
    <property type="project" value="UniProtKB-SubCell"/>
</dbReference>
<evidence type="ECO:0000256" key="11">
    <source>
        <dbReference type="ARBA" id="ARBA00023136"/>
    </source>
</evidence>
<protein>
    <recommendedName>
        <fullName evidence="12">Protease HtpX homolog</fullName>
        <ecNumber evidence="12">3.4.24.-</ecNumber>
    </recommendedName>
</protein>
<dbReference type="PANTHER" id="PTHR43221">
    <property type="entry name" value="PROTEASE HTPX"/>
    <property type="match status" value="1"/>
</dbReference>
<feature type="transmembrane region" description="Helical" evidence="12">
    <location>
        <begin position="141"/>
        <end position="161"/>
    </location>
</feature>
<feature type="domain" description="Peptidase M48" evidence="13">
    <location>
        <begin position="64"/>
        <end position="280"/>
    </location>
</feature>
<feature type="binding site" evidence="12">
    <location>
        <position position="206"/>
    </location>
    <ligand>
        <name>Zn(2+)</name>
        <dbReference type="ChEBI" id="CHEBI:29105"/>
        <note>catalytic</note>
    </ligand>
</feature>
<keyword evidence="3 12" id="KW-1003">Cell membrane</keyword>
<dbReference type="HAMAP" id="MF_00188">
    <property type="entry name" value="Pept_M48_protease_HtpX"/>
    <property type="match status" value="1"/>
</dbReference>
<dbReference type="GO" id="GO:0004222">
    <property type="term" value="F:metalloendopeptidase activity"/>
    <property type="evidence" value="ECO:0007669"/>
    <property type="project" value="UniProtKB-UniRule"/>
</dbReference>
<comment type="cofactor">
    <cofactor evidence="12">
        <name>Zn(2+)</name>
        <dbReference type="ChEBI" id="CHEBI:29105"/>
    </cofactor>
    <text evidence="12">Binds 1 zinc ion per subunit.</text>
</comment>
<evidence type="ECO:0000256" key="9">
    <source>
        <dbReference type="ARBA" id="ARBA00022989"/>
    </source>
</evidence>
<evidence type="ECO:0000256" key="2">
    <source>
        <dbReference type="ARBA" id="ARBA00009779"/>
    </source>
</evidence>
<dbReference type="Pfam" id="PF01435">
    <property type="entry name" value="Peptidase_M48"/>
    <property type="match status" value="1"/>
</dbReference>
<evidence type="ECO:0000256" key="7">
    <source>
        <dbReference type="ARBA" id="ARBA00022801"/>
    </source>
</evidence>
<feature type="binding site" evidence="12">
    <location>
        <position position="131"/>
    </location>
    <ligand>
        <name>Zn(2+)</name>
        <dbReference type="ChEBI" id="CHEBI:29105"/>
        <note>catalytic</note>
    </ligand>
</feature>
<evidence type="ECO:0000256" key="6">
    <source>
        <dbReference type="ARBA" id="ARBA00022723"/>
    </source>
</evidence>
<feature type="transmembrane region" description="Helical" evidence="12">
    <location>
        <begin position="31"/>
        <end position="48"/>
    </location>
</feature>
<comment type="similarity">
    <text evidence="2 12">Belongs to the peptidase M48B family.</text>
</comment>
<dbReference type="AlphaFoldDB" id="A0A6P1ZPQ9"/>
<feature type="transmembrane region" description="Helical" evidence="12">
    <location>
        <begin position="181"/>
        <end position="201"/>
    </location>
</feature>
<dbReference type="InterPro" id="IPR022919">
    <property type="entry name" value="Pept_M48_protease_HtpX"/>
</dbReference>
<evidence type="ECO:0000256" key="5">
    <source>
        <dbReference type="ARBA" id="ARBA00022692"/>
    </source>
</evidence>
<dbReference type="EMBL" id="QMIF01000001">
    <property type="protein sequence ID" value="TVM36497.1"/>
    <property type="molecule type" value="Genomic_DNA"/>
</dbReference>
<accession>A0A6P1ZPQ9</accession>
<reference evidence="14 15" key="1">
    <citation type="submission" date="2018-06" db="EMBL/GenBank/DDBJ databases">
        <title>Complete genome of Desulfovibrio marinus P48SEP.</title>
        <authorList>
            <person name="Crispim J.S."/>
            <person name="Vidigal P.M.P."/>
            <person name="Silva L.C.F."/>
            <person name="Araujo L.C."/>
            <person name="Laguardia C.N."/>
            <person name="Dias R.S."/>
            <person name="Sousa M.P."/>
            <person name="Paula S.O."/>
            <person name="Silva C."/>
        </authorList>
    </citation>
    <scope>NUCLEOTIDE SEQUENCE [LARGE SCALE GENOMIC DNA]</scope>
    <source>
        <strain evidence="14 15">P48SEP</strain>
    </source>
</reference>
<feature type="active site" evidence="12">
    <location>
        <position position="132"/>
    </location>
</feature>
<dbReference type="InterPro" id="IPR001915">
    <property type="entry name" value="Peptidase_M48"/>
</dbReference>
<feature type="binding site" evidence="12">
    <location>
        <position position="135"/>
    </location>
    <ligand>
        <name>Zn(2+)</name>
        <dbReference type="ChEBI" id="CHEBI:29105"/>
        <note>catalytic</note>
    </ligand>
</feature>
<dbReference type="GO" id="GO:0008270">
    <property type="term" value="F:zinc ion binding"/>
    <property type="evidence" value="ECO:0007669"/>
    <property type="project" value="UniProtKB-UniRule"/>
</dbReference>
<dbReference type="RefSeq" id="WP_144233535.1">
    <property type="nucleotide sequence ID" value="NZ_QMIF01000001.1"/>
</dbReference>
<dbReference type="CDD" id="cd07336">
    <property type="entry name" value="M48B_HtpX_like"/>
    <property type="match status" value="1"/>
</dbReference>
<evidence type="ECO:0000313" key="14">
    <source>
        <dbReference type="EMBL" id="TVM36497.1"/>
    </source>
</evidence>
<evidence type="ECO:0000259" key="13">
    <source>
        <dbReference type="Pfam" id="PF01435"/>
    </source>
</evidence>
<evidence type="ECO:0000256" key="3">
    <source>
        <dbReference type="ARBA" id="ARBA00022475"/>
    </source>
</evidence>
<name>A0A6P1ZPQ9_9BACT</name>
<dbReference type="InterPro" id="IPR050083">
    <property type="entry name" value="HtpX_protease"/>
</dbReference>
<comment type="subcellular location">
    <subcellularLocation>
        <location evidence="1 12">Cell membrane</location>
        <topology evidence="1 12">Multi-pass membrane protein</topology>
    </subcellularLocation>
</comment>
<keyword evidence="11 12" id="KW-0472">Membrane</keyword>
<dbReference type="Gene3D" id="3.30.2010.10">
    <property type="entry name" value="Metalloproteases ('zincins'), catalytic domain"/>
    <property type="match status" value="1"/>
</dbReference>
<evidence type="ECO:0000313" key="15">
    <source>
        <dbReference type="Proteomes" id="UP000434052"/>
    </source>
</evidence>
<comment type="caution">
    <text evidence="14">The sequence shown here is derived from an EMBL/GenBank/DDBJ whole genome shotgun (WGS) entry which is preliminary data.</text>
</comment>
<keyword evidence="8 12" id="KW-0862">Zinc</keyword>
<evidence type="ECO:0000256" key="10">
    <source>
        <dbReference type="ARBA" id="ARBA00023049"/>
    </source>
</evidence>
<dbReference type="OrthoDB" id="15218at2"/>
<keyword evidence="6 12" id="KW-0479">Metal-binding</keyword>
<proteinExistence type="inferred from homology"/>
<dbReference type="Proteomes" id="UP000434052">
    <property type="component" value="Unassembled WGS sequence"/>
</dbReference>
<feature type="transmembrane region" description="Helical" evidence="12">
    <location>
        <begin position="7"/>
        <end position="25"/>
    </location>
</feature>
<keyword evidence="4 12" id="KW-0645">Protease</keyword>
<dbReference type="EC" id="3.4.24.-" evidence="12"/>
<sequence length="285" mass="30608">MTSQIKTVLLLGLLTGIILFLGGALGGRVGLFFAFAFALVMNVGSYWYSDKIVLAMYRAREVAPQDAPALHAIVSDLAREANIPKPRVVIVPQDSPNAFATGRNPEHGVVAVTQGLLEILSTEELRGVLAHEMGHIKNRDILVSTIAGVLASVVMSLAMFARFAFFFGGIGGRDGEGGNPFAALILALVAPIAAMLVQMGISRSREYLADDTGAKLSGHPLYLASALEKLDAYGKRRPMRLGNEATSHMFIVHPFSGKRAMSLFSTHPPIQERIARLRRMAGQAA</sequence>